<dbReference type="Proteomes" id="UP001145114">
    <property type="component" value="Unassembled WGS sequence"/>
</dbReference>
<dbReference type="EMBL" id="JAMZIH010005658">
    <property type="protein sequence ID" value="KAJ1674829.1"/>
    <property type="molecule type" value="Genomic_DNA"/>
</dbReference>
<feature type="non-terminal residue" evidence="1">
    <location>
        <position position="1"/>
    </location>
</feature>
<gene>
    <name evidence="1" type="ORF">EV182_002483</name>
</gene>
<organism evidence="1 2">
    <name type="scientific">Spiromyces aspiralis</name>
    <dbReference type="NCBI Taxonomy" id="68401"/>
    <lineage>
        <taxon>Eukaryota</taxon>
        <taxon>Fungi</taxon>
        <taxon>Fungi incertae sedis</taxon>
        <taxon>Zoopagomycota</taxon>
        <taxon>Kickxellomycotina</taxon>
        <taxon>Kickxellomycetes</taxon>
        <taxon>Kickxellales</taxon>
        <taxon>Kickxellaceae</taxon>
        <taxon>Spiromyces</taxon>
    </lineage>
</organism>
<sequence>LANQRNVSIPTTQSFLVYVLLAIIYVPITLVLRRPRDLWHNFRRRWYWYIILAAVDVEGNYFVVKAYDYTSLLSCMLLDAWTIPVVVVLMFFLMKIRFHWSQYLGVVVCLVGLGLLIKSDMDSGKNYKAKDAVKGDIFMLIGATCYGVSNTLEEYIVRQRPQYETVAWMGVFGTVINGIQLVVLERKELARLHWDGKVVGFTLGFDFTMVVLYSLAPILFRLSSSAFYNLSILTSDFYGLVFGIYLFGYKILPLYAGAYAIVIVGIIIYNVSPYKQPEELAKLPGWRPKQQQHQQQAQQNTSSEDNRPILRQHSIEDGDCS</sequence>
<accession>A0ACC1HLN2</accession>
<evidence type="ECO:0000313" key="2">
    <source>
        <dbReference type="Proteomes" id="UP001145114"/>
    </source>
</evidence>
<proteinExistence type="predicted"/>
<evidence type="ECO:0000313" key="1">
    <source>
        <dbReference type="EMBL" id="KAJ1674829.1"/>
    </source>
</evidence>
<protein>
    <submittedName>
        <fullName evidence="1">Uncharacterized protein</fullName>
    </submittedName>
</protein>
<reference evidence="1" key="1">
    <citation type="submission" date="2022-06" db="EMBL/GenBank/DDBJ databases">
        <title>Phylogenomic reconstructions and comparative analyses of Kickxellomycotina fungi.</title>
        <authorList>
            <person name="Reynolds N.K."/>
            <person name="Stajich J.E."/>
            <person name="Barry K."/>
            <person name="Grigoriev I.V."/>
            <person name="Crous P."/>
            <person name="Smith M.E."/>
        </authorList>
    </citation>
    <scope>NUCLEOTIDE SEQUENCE</scope>
    <source>
        <strain evidence="1">RSA 2271</strain>
    </source>
</reference>
<name>A0ACC1HLN2_9FUNG</name>
<comment type="caution">
    <text evidence="1">The sequence shown here is derived from an EMBL/GenBank/DDBJ whole genome shotgun (WGS) entry which is preliminary data.</text>
</comment>
<keyword evidence="2" id="KW-1185">Reference proteome</keyword>